<evidence type="ECO:0000313" key="3">
    <source>
        <dbReference type="Proteomes" id="UP000199375"/>
    </source>
</evidence>
<gene>
    <name evidence="2" type="ORF">GA0070558_15618</name>
</gene>
<organism evidence="2 3">
    <name type="scientific">Micromonospora haikouensis</name>
    <dbReference type="NCBI Taxonomy" id="686309"/>
    <lineage>
        <taxon>Bacteria</taxon>
        <taxon>Bacillati</taxon>
        <taxon>Actinomycetota</taxon>
        <taxon>Actinomycetes</taxon>
        <taxon>Micromonosporales</taxon>
        <taxon>Micromonosporaceae</taxon>
        <taxon>Micromonospora</taxon>
    </lineage>
</organism>
<name>A0A1C4YMC3_9ACTN</name>
<proteinExistence type="predicted"/>
<reference evidence="2 3" key="1">
    <citation type="submission" date="2016-06" db="EMBL/GenBank/DDBJ databases">
        <authorList>
            <person name="Kjaerup R.B."/>
            <person name="Dalgaard T.S."/>
            <person name="Juul-Madsen H.R."/>
        </authorList>
    </citation>
    <scope>NUCLEOTIDE SEQUENCE [LARGE SCALE GENOMIC DNA]</scope>
    <source>
        <strain evidence="2 3">DSM 45626</strain>
    </source>
</reference>
<dbReference type="AlphaFoldDB" id="A0A1C4YMC3"/>
<protein>
    <submittedName>
        <fullName evidence="2">Uncharacterized protein</fullName>
    </submittedName>
</protein>
<evidence type="ECO:0000256" key="1">
    <source>
        <dbReference type="SAM" id="MobiDB-lite"/>
    </source>
</evidence>
<dbReference type="Proteomes" id="UP000199375">
    <property type="component" value="Unassembled WGS sequence"/>
</dbReference>
<dbReference type="EMBL" id="FMCW01000056">
    <property type="protein sequence ID" value="SCF21912.1"/>
    <property type="molecule type" value="Genomic_DNA"/>
</dbReference>
<evidence type="ECO:0000313" key="2">
    <source>
        <dbReference type="EMBL" id="SCF21912.1"/>
    </source>
</evidence>
<accession>A0A1C4YMC3</accession>
<sequence>MNQNRPLFSADWHARRAEALTDHALSASMSGWWKRGRRRELLAAAQVHAALGAVAMHAETHAASPGQPAPASTTNVGREAYGPHVREGGG</sequence>
<feature type="region of interest" description="Disordered" evidence="1">
    <location>
        <begin position="58"/>
        <end position="90"/>
    </location>
</feature>